<protein>
    <submittedName>
        <fullName evidence="2">Uncharacterized protein</fullName>
    </submittedName>
</protein>
<gene>
    <name evidence="2" type="ORF">METZ01_LOCUS326642</name>
</gene>
<feature type="non-terminal residue" evidence="2">
    <location>
        <position position="122"/>
    </location>
</feature>
<accession>A0A382PMA3</accession>
<feature type="compositionally biased region" description="Basic and acidic residues" evidence="1">
    <location>
        <begin position="85"/>
        <end position="122"/>
    </location>
</feature>
<name>A0A382PMA3_9ZZZZ</name>
<evidence type="ECO:0000256" key="1">
    <source>
        <dbReference type="SAM" id="MobiDB-lite"/>
    </source>
</evidence>
<evidence type="ECO:0000313" key="2">
    <source>
        <dbReference type="EMBL" id="SVC73788.1"/>
    </source>
</evidence>
<proteinExistence type="predicted"/>
<organism evidence="2">
    <name type="scientific">marine metagenome</name>
    <dbReference type="NCBI Taxonomy" id="408172"/>
    <lineage>
        <taxon>unclassified sequences</taxon>
        <taxon>metagenomes</taxon>
        <taxon>ecological metagenomes</taxon>
    </lineage>
</organism>
<dbReference type="AlphaFoldDB" id="A0A382PMA3"/>
<feature type="region of interest" description="Disordered" evidence="1">
    <location>
        <begin position="81"/>
        <end position="122"/>
    </location>
</feature>
<dbReference type="EMBL" id="UINC01107996">
    <property type="protein sequence ID" value="SVC73788.1"/>
    <property type="molecule type" value="Genomic_DNA"/>
</dbReference>
<reference evidence="2" key="1">
    <citation type="submission" date="2018-05" db="EMBL/GenBank/DDBJ databases">
        <authorList>
            <person name="Lanie J.A."/>
            <person name="Ng W.-L."/>
            <person name="Kazmierczak K.M."/>
            <person name="Andrzejewski T.M."/>
            <person name="Davidsen T.M."/>
            <person name="Wayne K.J."/>
            <person name="Tettelin H."/>
            <person name="Glass J.I."/>
            <person name="Rusch D."/>
            <person name="Podicherti R."/>
            <person name="Tsui H.-C.T."/>
            <person name="Winkler M.E."/>
        </authorList>
    </citation>
    <scope>NUCLEOTIDE SEQUENCE</scope>
</reference>
<sequence length="122" mass="13702">MNFKVILLLSVCLLMTPKLVFAHGSGHAEKQLVSPLIEEDAPLNDSIYSVNGEEDTEFQNLEETPMGSPFSSINTLGNDTSLIDGHIKTSEPMKRFKEKTNSPEHDQHKTQHVEESLHEWVS</sequence>